<evidence type="ECO:0000313" key="4">
    <source>
        <dbReference type="Proteomes" id="UP000078561"/>
    </source>
</evidence>
<feature type="compositionally biased region" description="Basic residues" evidence="1">
    <location>
        <begin position="1"/>
        <end position="15"/>
    </location>
</feature>
<dbReference type="InterPro" id="IPR024104">
    <property type="entry name" value="Tribbles/Ser_Thr_kinase_40"/>
</dbReference>
<evidence type="ECO:0000313" key="3">
    <source>
        <dbReference type="EMBL" id="SAM01553.1"/>
    </source>
</evidence>
<feature type="compositionally biased region" description="Polar residues" evidence="1">
    <location>
        <begin position="16"/>
        <end position="30"/>
    </location>
</feature>
<dbReference type="STRING" id="4829.A0A163JSD5"/>
<sequence>MKSISKCKKWLKKTIHQSTKASTSSPNSTLSDKDSDHDTTTIPATPPSHDWRMLSPDLPPLPTLFPRTSDNIVTTGAALAPMFEHRPFAFTPLTTTQQQSSSSQLSQRQQYHLPLISDYHSRPLDPILEESETSALASTTNNNSNNTRSGIDDSPFDSKNNSSSSFLSKSDPSSSTPTQQLHPSSIESQIPPSPQQQHFPKRSDSTSSLTSCNSPPPTINTAWHHQQRSSFDSDELGSHSPIVGNELYCKRKFSKMVQAAYHFQMSASSSSSSLAPVSNLPTTMHAAIFDDKVDHLNTIRLTLTNGQESDCSFTGNTQYIPPEMFVRASYTRGASDVWVLGISLYRMLVGSYPFKATNDHKLINKMLNADFIIPDHFSEGKCQGSITKDASARAISGFFGSDHVPPLAQALPDGSLTSSLALSRSTHSTLCRTQHQEIEAKMEALG</sequence>
<dbReference type="OrthoDB" id="410920at2759"/>
<feature type="compositionally biased region" description="Polar residues" evidence="1">
    <location>
        <begin position="219"/>
        <end position="230"/>
    </location>
</feature>
<dbReference type="Pfam" id="PF00069">
    <property type="entry name" value="Pkinase"/>
    <property type="match status" value="1"/>
</dbReference>
<feature type="region of interest" description="Disordered" evidence="1">
    <location>
        <begin position="1"/>
        <end position="55"/>
    </location>
</feature>
<dbReference type="Proteomes" id="UP000078561">
    <property type="component" value="Unassembled WGS sequence"/>
</dbReference>
<feature type="region of interest" description="Disordered" evidence="1">
    <location>
        <begin position="132"/>
        <end position="237"/>
    </location>
</feature>
<dbReference type="InterPro" id="IPR000719">
    <property type="entry name" value="Prot_kinase_dom"/>
</dbReference>
<dbReference type="PANTHER" id="PTHR22961">
    <property type="entry name" value="SER/THR PROTEIN KINASE-TRB"/>
    <property type="match status" value="1"/>
</dbReference>
<feature type="compositionally biased region" description="Low complexity" evidence="1">
    <location>
        <begin position="157"/>
        <end position="175"/>
    </location>
</feature>
<evidence type="ECO:0000259" key="2">
    <source>
        <dbReference type="Pfam" id="PF00069"/>
    </source>
</evidence>
<dbReference type="SUPFAM" id="SSF56112">
    <property type="entry name" value="Protein kinase-like (PK-like)"/>
    <property type="match status" value="1"/>
</dbReference>
<dbReference type="InterPro" id="IPR011009">
    <property type="entry name" value="Kinase-like_dom_sf"/>
</dbReference>
<dbReference type="EMBL" id="LT553527">
    <property type="protein sequence ID" value="SAM01553.1"/>
    <property type="molecule type" value="Genomic_DNA"/>
</dbReference>
<dbReference type="AlphaFoldDB" id="A0A163JSD5"/>
<gene>
    <name evidence="3" type="primary">ABSGL_07294.1 scaffold 8717</name>
</gene>
<dbReference type="InParanoid" id="A0A163JSD5"/>
<dbReference type="Gene3D" id="1.10.510.10">
    <property type="entry name" value="Transferase(Phosphotransferase) domain 1"/>
    <property type="match status" value="1"/>
</dbReference>
<accession>A0A163JSD5</accession>
<reference evidence="3" key="1">
    <citation type="submission" date="2016-04" db="EMBL/GenBank/DDBJ databases">
        <authorList>
            <person name="Evans L.H."/>
            <person name="Alamgir A."/>
            <person name="Owens N."/>
            <person name="Weber N.D."/>
            <person name="Virtaneva K."/>
            <person name="Barbian K."/>
            <person name="Babar A."/>
            <person name="Rosenke K."/>
        </authorList>
    </citation>
    <scope>NUCLEOTIDE SEQUENCE [LARGE SCALE GENOMIC DNA]</scope>
    <source>
        <strain evidence="3">CBS 101.48</strain>
    </source>
</reference>
<name>A0A163JSD5_ABSGL</name>
<organism evidence="3">
    <name type="scientific">Absidia glauca</name>
    <name type="common">Pin mould</name>
    <dbReference type="NCBI Taxonomy" id="4829"/>
    <lineage>
        <taxon>Eukaryota</taxon>
        <taxon>Fungi</taxon>
        <taxon>Fungi incertae sedis</taxon>
        <taxon>Mucoromycota</taxon>
        <taxon>Mucoromycotina</taxon>
        <taxon>Mucoromycetes</taxon>
        <taxon>Mucorales</taxon>
        <taxon>Cunninghamellaceae</taxon>
        <taxon>Absidia</taxon>
    </lineage>
</organism>
<proteinExistence type="predicted"/>
<keyword evidence="4" id="KW-1185">Reference proteome</keyword>
<dbReference type="GO" id="GO:0004672">
    <property type="term" value="F:protein kinase activity"/>
    <property type="evidence" value="ECO:0007669"/>
    <property type="project" value="InterPro"/>
</dbReference>
<protein>
    <recommendedName>
        <fullName evidence="2">Protein kinase domain-containing protein</fullName>
    </recommendedName>
</protein>
<feature type="domain" description="Protein kinase" evidence="2">
    <location>
        <begin position="307"/>
        <end position="369"/>
    </location>
</feature>
<dbReference type="GO" id="GO:0005524">
    <property type="term" value="F:ATP binding"/>
    <property type="evidence" value="ECO:0007669"/>
    <property type="project" value="InterPro"/>
</dbReference>
<feature type="compositionally biased region" description="Low complexity" evidence="1">
    <location>
        <begin position="133"/>
        <end position="147"/>
    </location>
</feature>
<evidence type="ECO:0000256" key="1">
    <source>
        <dbReference type="SAM" id="MobiDB-lite"/>
    </source>
</evidence>